<gene>
    <name evidence="1" type="ORF">H9626_03500</name>
</gene>
<protein>
    <submittedName>
        <fullName evidence="1">DNA alkylation repair protein</fullName>
    </submittedName>
</protein>
<dbReference type="PANTHER" id="PTHR34070">
    <property type="entry name" value="ARMADILLO-TYPE FOLD"/>
    <property type="match status" value="1"/>
</dbReference>
<organism evidence="1 2">
    <name type="scientific">Phocaeicola faecium</name>
    <dbReference type="NCBI Taxonomy" id="2762213"/>
    <lineage>
        <taxon>Bacteria</taxon>
        <taxon>Pseudomonadati</taxon>
        <taxon>Bacteroidota</taxon>
        <taxon>Bacteroidia</taxon>
        <taxon>Bacteroidales</taxon>
        <taxon>Bacteroidaceae</taxon>
        <taxon>Phocaeicola</taxon>
    </lineage>
</organism>
<keyword evidence="2" id="KW-1185">Reference proteome</keyword>
<dbReference type="EMBL" id="JACSPQ010000001">
    <property type="protein sequence ID" value="MBD8001282.1"/>
    <property type="molecule type" value="Genomic_DNA"/>
</dbReference>
<accession>A0ABR8V9A8</accession>
<dbReference type="InterPro" id="IPR016024">
    <property type="entry name" value="ARM-type_fold"/>
</dbReference>
<dbReference type="InterPro" id="IPR014825">
    <property type="entry name" value="DNA_alkylation"/>
</dbReference>
<dbReference type="SUPFAM" id="SSF48371">
    <property type="entry name" value="ARM repeat"/>
    <property type="match status" value="1"/>
</dbReference>
<dbReference type="Gene3D" id="1.25.10.90">
    <property type="match status" value="1"/>
</dbReference>
<dbReference type="Pfam" id="PF08713">
    <property type="entry name" value="DNA_alkylation"/>
    <property type="match status" value="1"/>
</dbReference>
<comment type="caution">
    <text evidence="1">The sequence shown here is derived from an EMBL/GenBank/DDBJ whole genome shotgun (WGS) entry which is preliminary data.</text>
</comment>
<dbReference type="CDD" id="cd06561">
    <property type="entry name" value="AlkD_like"/>
    <property type="match status" value="1"/>
</dbReference>
<evidence type="ECO:0000313" key="2">
    <source>
        <dbReference type="Proteomes" id="UP000616346"/>
    </source>
</evidence>
<reference evidence="1 2" key="1">
    <citation type="submission" date="2020-08" db="EMBL/GenBank/DDBJ databases">
        <title>A Genomic Blueprint of the Chicken Gut Microbiome.</title>
        <authorList>
            <person name="Gilroy R."/>
            <person name="Ravi A."/>
            <person name="Getino M."/>
            <person name="Pursley I."/>
            <person name="Horton D.L."/>
            <person name="Alikhan N.-F."/>
            <person name="Baker D."/>
            <person name="Gharbi K."/>
            <person name="Hall N."/>
            <person name="Watson M."/>
            <person name="Adriaenssens E.M."/>
            <person name="Foster-Nyarko E."/>
            <person name="Jarju S."/>
            <person name="Secka A."/>
            <person name="Antonio M."/>
            <person name="Oren A."/>
            <person name="Chaudhuri R."/>
            <person name="La Ragione R.M."/>
            <person name="Hildebrand F."/>
            <person name="Pallen M.J."/>
        </authorList>
    </citation>
    <scope>NUCLEOTIDE SEQUENCE [LARGE SCALE GENOMIC DNA]</scope>
    <source>
        <strain evidence="1 2">Sa1YUN3</strain>
    </source>
</reference>
<dbReference type="RefSeq" id="WP_178257008.1">
    <property type="nucleotide sequence ID" value="NZ_JACSPQ010000001.1"/>
</dbReference>
<evidence type="ECO:0000313" key="1">
    <source>
        <dbReference type="EMBL" id="MBD8001282.1"/>
    </source>
</evidence>
<sequence>MEYLLDGLTVKEHLLRLAEEGNKPFTESLNPGVEHVLGIRIPALRRLAARIARTDWEAYLDTADTFYMEERMLQGMVLGCVKPDADVEVYLHRVTKFVWIINSWSVCDTFKFGGGKKFIATHADRLWEYLKEWMRAEGEYEVRFGVVMAMSLFTDEAHIAELLSCLDDIRHEGYYVKMAVAWALSVCFVKFPTLTMDYLRHNRLDTFTYNKALQKIIESYRVDAPTKEVIRTMKRKQ</sequence>
<name>A0ABR8V9A8_9BACT</name>
<proteinExistence type="predicted"/>
<dbReference type="Proteomes" id="UP000616346">
    <property type="component" value="Unassembled WGS sequence"/>
</dbReference>
<dbReference type="PANTHER" id="PTHR34070:SF1">
    <property type="entry name" value="DNA ALKYLATION REPAIR PROTEIN"/>
    <property type="match status" value="1"/>
</dbReference>